<feature type="region of interest" description="Disordered" evidence="5">
    <location>
        <begin position="418"/>
        <end position="456"/>
    </location>
</feature>
<feature type="compositionally biased region" description="Polar residues" evidence="5">
    <location>
        <begin position="482"/>
        <end position="492"/>
    </location>
</feature>
<organism evidence="6 7">
    <name type="scientific">Meganyctiphanes norvegica</name>
    <name type="common">Northern krill</name>
    <name type="synonym">Thysanopoda norvegica</name>
    <dbReference type="NCBI Taxonomy" id="48144"/>
    <lineage>
        <taxon>Eukaryota</taxon>
        <taxon>Metazoa</taxon>
        <taxon>Ecdysozoa</taxon>
        <taxon>Arthropoda</taxon>
        <taxon>Crustacea</taxon>
        <taxon>Multicrustacea</taxon>
        <taxon>Malacostraca</taxon>
        <taxon>Eumalacostraca</taxon>
        <taxon>Eucarida</taxon>
        <taxon>Euphausiacea</taxon>
        <taxon>Euphausiidae</taxon>
        <taxon>Meganyctiphanes</taxon>
    </lineage>
</organism>
<name>A0AAV2Q6Q7_MEGNR</name>
<protein>
    <recommendedName>
        <fullName evidence="4">Dynein axonemal assembly factor 1 homolog</fullName>
    </recommendedName>
</protein>
<sequence>WPVVVMGEEPVRLLSLQHNLLTRIDPPHSAPALVLLDLYHNHIHNLQGLHAFPNLRVLMLAKNRLSRLEGLEHLSKLEVLDLHGNQLHHVQGLQHLKELRLLNLAGNMLRHVNSLRGLDSLVELNLRRNLIRTVGDLHYLPKLEKVFLGYNEIYRFEDIGCLSNCQKLRELSMEENPLSRQPQYFHQAVQRFFRLKKLDEHELTVECRRQAEKMMARQKEKERAQATRITDEEKRNSAITGALKHWGMVKKDVKHIKQIKRKNETSYIPSKESDTAESSSGICGDFSEDGDDDSDNVYKENEIRVIGREENTAVPPAEQKPMYIDCGRLSGDTMMVEDDRISLASSATSSSGSDSSSSQRSLSNRSRNRSNIRTHVRRNSSPIRPKSGNKNNFIVNRQDRIHAGSQIVCEKRIMSRSKSYSDILRRKGDSDREIPVRPKSSARPGETRRGSKIGLDISNRSTIYNRPNSVTYRDKTKPRIISNESVRSSNIKNKSDSLKNTDSLKNLANLPDKVISAAITRVASHLSLPNNELNSTSNAATSETSEVDSSSSDNESGTSATTDVTPRPHVSVEPEKSSSHTQHSLAELKVPLTRPPRDLERAVPDKTEKSSVPGIGQGVLREQGPNFLAELEGEKLSLYGQGALRCTDISWDKSMASVATTARFQYMNFDDIVDIFHKLRVKFPRLEHFVFVETHLAKCSQLNALAELHQVTSLEVRGAGNPLTELPHWRLYAIFRLSHWGLRTINGIEITEDERVEAALMFSSLSQLAFTCLPRDQLSAFLNHHNHPDSQAGTHNHILVRLHLSASRPIFSFPLSQTGTYAVLCTSLPSQLTE</sequence>
<feature type="compositionally biased region" description="Low complexity" evidence="5">
    <location>
        <begin position="534"/>
        <end position="561"/>
    </location>
</feature>
<dbReference type="InterPro" id="IPR025875">
    <property type="entry name" value="Leu-rich_rpt_4"/>
</dbReference>
<dbReference type="Pfam" id="PF12799">
    <property type="entry name" value="LRR_4"/>
    <property type="match status" value="1"/>
</dbReference>
<reference evidence="6 7" key="1">
    <citation type="submission" date="2024-05" db="EMBL/GenBank/DDBJ databases">
        <authorList>
            <person name="Wallberg A."/>
        </authorList>
    </citation>
    <scope>NUCLEOTIDE SEQUENCE [LARGE SCALE GENOMIC DNA]</scope>
</reference>
<feature type="compositionally biased region" description="Low complexity" evidence="5">
    <location>
        <begin position="343"/>
        <end position="365"/>
    </location>
</feature>
<feature type="compositionally biased region" description="Acidic residues" evidence="5">
    <location>
        <begin position="286"/>
        <end position="295"/>
    </location>
</feature>
<dbReference type="EMBL" id="CAXKWB010004327">
    <property type="protein sequence ID" value="CAL4073352.1"/>
    <property type="molecule type" value="Genomic_DNA"/>
</dbReference>
<proteinExistence type="predicted"/>
<evidence type="ECO:0000313" key="6">
    <source>
        <dbReference type="EMBL" id="CAL4073352.1"/>
    </source>
</evidence>
<feature type="region of interest" description="Disordered" evidence="5">
    <location>
        <begin position="343"/>
        <end position="398"/>
    </location>
</feature>
<feature type="region of interest" description="Disordered" evidence="5">
    <location>
        <begin position="529"/>
        <end position="618"/>
    </location>
</feature>
<keyword evidence="7" id="KW-1185">Reference proteome</keyword>
<keyword evidence="2" id="KW-0433">Leucine-rich repeat</keyword>
<evidence type="ECO:0000256" key="4">
    <source>
        <dbReference type="ARBA" id="ARBA00024433"/>
    </source>
</evidence>
<feature type="compositionally biased region" description="Basic residues" evidence="5">
    <location>
        <begin position="366"/>
        <end position="378"/>
    </location>
</feature>
<evidence type="ECO:0000256" key="1">
    <source>
        <dbReference type="ARBA" id="ARBA00003843"/>
    </source>
</evidence>
<dbReference type="SMART" id="SM00369">
    <property type="entry name" value="LRR_TYP"/>
    <property type="match status" value="5"/>
</dbReference>
<dbReference type="InterPro" id="IPR001611">
    <property type="entry name" value="Leu-rich_rpt"/>
</dbReference>
<feature type="non-terminal residue" evidence="6">
    <location>
        <position position="1"/>
    </location>
</feature>
<dbReference type="Proteomes" id="UP001497623">
    <property type="component" value="Unassembled WGS sequence"/>
</dbReference>
<evidence type="ECO:0000313" key="7">
    <source>
        <dbReference type="Proteomes" id="UP001497623"/>
    </source>
</evidence>
<comment type="caution">
    <text evidence="6">The sequence shown here is derived from an EMBL/GenBank/DDBJ whole genome shotgun (WGS) entry which is preliminary data.</text>
</comment>
<feature type="compositionally biased region" description="Basic and acidic residues" evidence="5">
    <location>
        <begin position="595"/>
        <end position="609"/>
    </location>
</feature>
<comment type="function">
    <text evidence="1">Cilium-specific protein required for cilia structures.</text>
</comment>
<feature type="region of interest" description="Disordered" evidence="5">
    <location>
        <begin position="468"/>
        <end position="502"/>
    </location>
</feature>
<dbReference type="AlphaFoldDB" id="A0AAV2Q6Q7"/>
<dbReference type="PANTHER" id="PTHR45973">
    <property type="entry name" value="PROTEIN PHOSPHATASE 1 REGULATORY SUBUNIT SDS22-RELATED"/>
    <property type="match status" value="1"/>
</dbReference>
<evidence type="ECO:0000256" key="2">
    <source>
        <dbReference type="ARBA" id="ARBA00022614"/>
    </source>
</evidence>
<evidence type="ECO:0000256" key="5">
    <source>
        <dbReference type="SAM" id="MobiDB-lite"/>
    </source>
</evidence>
<evidence type="ECO:0000256" key="3">
    <source>
        <dbReference type="ARBA" id="ARBA00022737"/>
    </source>
</evidence>
<dbReference type="PANTHER" id="PTHR45973:SF8">
    <property type="entry name" value="LEUCINE-RICH REPEAT-CONTAINING PROTEIN 49"/>
    <property type="match status" value="1"/>
</dbReference>
<dbReference type="InterPro" id="IPR003591">
    <property type="entry name" value="Leu-rich_rpt_typical-subtyp"/>
</dbReference>
<dbReference type="SUPFAM" id="SSF52075">
    <property type="entry name" value="Outer arm dynein light chain 1"/>
    <property type="match status" value="1"/>
</dbReference>
<dbReference type="Gene3D" id="3.80.10.10">
    <property type="entry name" value="Ribonuclease Inhibitor"/>
    <property type="match status" value="3"/>
</dbReference>
<dbReference type="InterPro" id="IPR032675">
    <property type="entry name" value="LRR_dom_sf"/>
</dbReference>
<dbReference type="InterPro" id="IPR050576">
    <property type="entry name" value="Cilia_flagella_integrity"/>
</dbReference>
<dbReference type="PROSITE" id="PS51450">
    <property type="entry name" value="LRR"/>
    <property type="match status" value="5"/>
</dbReference>
<feature type="compositionally biased region" description="Basic and acidic residues" evidence="5">
    <location>
        <begin position="423"/>
        <end position="436"/>
    </location>
</feature>
<dbReference type="Pfam" id="PF14580">
    <property type="entry name" value="LRR_9"/>
    <property type="match status" value="1"/>
</dbReference>
<accession>A0AAV2Q6Q7</accession>
<feature type="region of interest" description="Disordered" evidence="5">
    <location>
        <begin position="264"/>
        <end position="297"/>
    </location>
</feature>
<keyword evidence="3" id="KW-0677">Repeat</keyword>
<gene>
    <name evidence="6" type="ORF">MNOR_LOCUS9102</name>
</gene>
<dbReference type="SMART" id="SM00365">
    <property type="entry name" value="LRR_SD22"/>
    <property type="match status" value="6"/>
</dbReference>